<name>A0A914I3W6_GLORO</name>
<dbReference type="Proteomes" id="UP000887572">
    <property type="component" value="Unplaced"/>
</dbReference>
<protein>
    <submittedName>
        <fullName evidence="2">MULE transposase domain-containing protein</fullName>
    </submittedName>
</protein>
<dbReference type="WBParaSite" id="Gr19_v10_g6647.t1">
    <property type="protein sequence ID" value="Gr19_v10_g6647.t1"/>
    <property type="gene ID" value="Gr19_v10_g6647"/>
</dbReference>
<sequence>MPTTEALTQYGAKKRRAFGHALNANDVASIEVPQHFAIKEGKQFLIYDSNNVRAGADRVLVFPSARALDYLRENKHWAADSTFQVTPRILASYLSSEVLTALKDKLGADHKPLSVMTDFEVGEYSSFVAVYDGITTKACVFHLAQSHMRRMKQLGLTRRYNDPAVRKVPRLCASLAFLPFELIRRGFAIIINQSPLGMKDFLFYVAKNYIGLSLWEQTEKKNAFRPNSDALRMMDGLPSRTIDSEKFIGTVKRIKWSRARDLLRSASASFWSISAIQSINEEPRNPDVNNLNQDMNFRLQNAQNIRGDSGMCVDGRRPEFAEMDRQLLNLVKNARLGTDQEIGVFLEAVSLSLQRLEPNILDFPLAEEVENDPPTEP</sequence>
<dbReference type="AlphaFoldDB" id="A0A914I3W6"/>
<organism evidence="1 2">
    <name type="scientific">Globodera rostochiensis</name>
    <name type="common">Golden nematode worm</name>
    <name type="synonym">Heterodera rostochiensis</name>
    <dbReference type="NCBI Taxonomy" id="31243"/>
    <lineage>
        <taxon>Eukaryota</taxon>
        <taxon>Metazoa</taxon>
        <taxon>Ecdysozoa</taxon>
        <taxon>Nematoda</taxon>
        <taxon>Chromadorea</taxon>
        <taxon>Rhabditida</taxon>
        <taxon>Tylenchina</taxon>
        <taxon>Tylenchomorpha</taxon>
        <taxon>Tylenchoidea</taxon>
        <taxon>Heteroderidae</taxon>
        <taxon>Heteroderinae</taxon>
        <taxon>Globodera</taxon>
    </lineage>
</organism>
<proteinExistence type="predicted"/>
<keyword evidence="1" id="KW-1185">Reference proteome</keyword>
<reference evidence="2" key="1">
    <citation type="submission" date="2022-11" db="UniProtKB">
        <authorList>
            <consortium name="WormBaseParasite"/>
        </authorList>
    </citation>
    <scope>IDENTIFICATION</scope>
</reference>
<evidence type="ECO:0000313" key="2">
    <source>
        <dbReference type="WBParaSite" id="Gr19_v10_g6647.t1"/>
    </source>
</evidence>
<accession>A0A914I3W6</accession>
<evidence type="ECO:0000313" key="1">
    <source>
        <dbReference type="Proteomes" id="UP000887572"/>
    </source>
</evidence>